<dbReference type="Pfam" id="PF10722">
    <property type="entry name" value="YbjN"/>
    <property type="match status" value="1"/>
</dbReference>
<dbReference type="InterPro" id="IPR019660">
    <property type="entry name" value="Put_sensory_transdc_reg_YbjN"/>
</dbReference>
<keyword evidence="2" id="KW-1185">Reference proteome</keyword>
<dbReference type="Proteomes" id="UP001203338">
    <property type="component" value="Unassembled WGS sequence"/>
</dbReference>
<name>A0ABT0PK30_9GAMM</name>
<accession>A0ABT0PK30</accession>
<evidence type="ECO:0000313" key="2">
    <source>
        <dbReference type="Proteomes" id="UP001203338"/>
    </source>
</evidence>
<sequence length="161" mass="18042">MQDLLVPDTALLEKWLSDAGYQSYICDQCSGLHISALQTMDGIVDSRLFVEPWGMLFTTEMEVRNAAVMAVVADLTRLNMSFPTLKLFQDLPDESSPMLIASSSILTTQGLTVPQFQEFFGVAVETKRQLLQECQQLQYLAQDTDPMVMPESSSEEKTLLH</sequence>
<protein>
    <submittedName>
        <fullName evidence="1">YbjN domain-containing protein</fullName>
    </submittedName>
</protein>
<evidence type="ECO:0000313" key="1">
    <source>
        <dbReference type="EMBL" id="MCL6271688.1"/>
    </source>
</evidence>
<gene>
    <name evidence="1" type="ORF">M3P05_17355</name>
</gene>
<dbReference type="EMBL" id="JAMFLX010000030">
    <property type="protein sequence ID" value="MCL6271688.1"/>
    <property type="molecule type" value="Genomic_DNA"/>
</dbReference>
<dbReference type="RefSeq" id="WP_249701326.1">
    <property type="nucleotide sequence ID" value="NZ_JAMFLX010000030.1"/>
</dbReference>
<comment type="caution">
    <text evidence="1">The sequence shown here is derived from an EMBL/GenBank/DDBJ whole genome shotgun (WGS) entry which is preliminary data.</text>
</comment>
<reference evidence="1 2" key="1">
    <citation type="submission" date="2022-05" db="EMBL/GenBank/DDBJ databases">
        <authorList>
            <person name="Park J.-S."/>
        </authorList>
    </citation>
    <scope>NUCLEOTIDE SEQUENCE [LARGE SCALE GENOMIC DNA]</scope>
    <source>
        <strain evidence="1 2">2012CJ34-2</strain>
    </source>
</reference>
<proteinExistence type="predicted"/>
<organism evidence="1 2">
    <name type="scientific">Parendozoicomonas callyspongiae</name>
    <dbReference type="NCBI Taxonomy" id="2942213"/>
    <lineage>
        <taxon>Bacteria</taxon>
        <taxon>Pseudomonadati</taxon>
        <taxon>Pseudomonadota</taxon>
        <taxon>Gammaproteobacteria</taxon>
        <taxon>Oceanospirillales</taxon>
        <taxon>Endozoicomonadaceae</taxon>
        <taxon>Parendozoicomonas</taxon>
    </lineage>
</organism>